<evidence type="ECO:0000313" key="2">
    <source>
        <dbReference type="Proteomes" id="UP000275865"/>
    </source>
</evidence>
<evidence type="ECO:0000313" key="1">
    <source>
        <dbReference type="EMBL" id="RKN25572.1"/>
    </source>
</evidence>
<proteinExistence type="predicted"/>
<gene>
    <name evidence="1" type="ORF">D7044_31350</name>
</gene>
<dbReference type="AlphaFoldDB" id="A0A3A9XLY0"/>
<name>A0A3A9XLY0_9ACTN</name>
<dbReference type="Proteomes" id="UP000275865">
    <property type="component" value="Unassembled WGS sequence"/>
</dbReference>
<sequence length="262" mass="27662">MTAVVGLVATIVFSVLQLTTADSPEAAAPPDERLELVEAEFTGESTAVRVLEEVPPGAQPRVSPYPEASADAGTASVPALRLLVTLRNPTEETAVLTGVKLVVHEALQAPVCGRPSGGGIAASVNYSFRFPAKLPGPWSQTNPQNFAVAPRDVDALSVSMGPELTADVLTVWRFSVHGVSKGGREVHWADGVATELATTDEDAYTDYVWPKPRNQGGEEEIRACAADAEQRLRRLAEAAGPDAVTHPGFTALLGAYRTLAVR</sequence>
<reference evidence="1 2" key="1">
    <citation type="submission" date="2018-09" db="EMBL/GenBank/DDBJ databases">
        <title>Micromonospora sp. nov. MS1-9, isolated from a root of Musa sp.</title>
        <authorList>
            <person name="Kuncharoen N."/>
            <person name="Kudo T."/>
            <person name="Ohkuma M."/>
            <person name="Yuki M."/>
            <person name="Tanasupawat S."/>
        </authorList>
    </citation>
    <scope>NUCLEOTIDE SEQUENCE [LARGE SCALE GENOMIC DNA]</scope>
    <source>
        <strain evidence="1 2">MS1-9</strain>
    </source>
</reference>
<comment type="caution">
    <text evidence="1">The sequence shown here is derived from an EMBL/GenBank/DDBJ whole genome shotgun (WGS) entry which is preliminary data.</text>
</comment>
<organism evidence="1 2">
    <name type="scientific">Micromonospora musae</name>
    <dbReference type="NCBI Taxonomy" id="1894970"/>
    <lineage>
        <taxon>Bacteria</taxon>
        <taxon>Bacillati</taxon>
        <taxon>Actinomycetota</taxon>
        <taxon>Actinomycetes</taxon>
        <taxon>Micromonosporales</taxon>
        <taxon>Micromonosporaceae</taxon>
        <taxon>Micromonospora</taxon>
    </lineage>
</organism>
<protein>
    <submittedName>
        <fullName evidence="1">Uncharacterized protein</fullName>
    </submittedName>
</protein>
<accession>A0A3A9XLY0</accession>
<dbReference type="EMBL" id="RAZT01000024">
    <property type="protein sequence ID" value="RKN25572.1"/>
    <property type="molecule type" value="Genomic_DNA"/>
</dbReference>